<keyword evidence="3 7" id="KW-0288">FMN</keyword>
<proteinExistence type="inferred from homology"/>
<comment type="function">
    <text evidence="7">Flavin prenyltransferase that catalyzes the synthesis of the prenylated FMN cofactor (prenyl-FMN) for 4-hydroxy-3-polyprenylbenzoic acid decarboxylase UbiD. The prenyltransferase is metal-independent and links a dimethylallyl moiety from dimethylallyl monophosphate (DMAP) to the flavin N5 and C6 atoms of FMN.</text>
</comment>
<dbReference type="AlphaFoldDB" id="A0A4R1N705"/>
<evidence type="ECO:0000259" key="8">
    <source>
        <dbReference type="Pfam" id="PF02441"/>
    </source>
</evidence>
<dbReference type="SUPFAM" id="SSF52507">
    <property type="entry name" value="Homo-oligomeric flavin-containing Cys decarboxylases, HFCD"/>
    <property type="match status" value="1"/>
</dbReference>
<dbReference type="GO" id="GO:0106141">
    <property type="term" value="F:flavin prenyltransferase activity"/>
    <property type="evidence" value="ECO:0007669"/>
    <property type="project" value="UniProtKB-EC"/>
</dbReference>
<gene>
    <name evidence="7" type="primary">ubiX</name>
    <name evidence="9" type="ORF">EZJ58_0951</name>
</gene>
<comment type="catalytic activity">
    <reaction evidence="5 7">
        <text>dimethylallyl phosphate + FMNH2 = prenylated FMNH2 + phosphate</text>
        <dbReference type="Rhea" id="RHEA:37743"/>
        <dbReference type="ChEBI" id="CHEBI:43474"/>
        <dbReference type="ChEBI" id="CHEBI:57618"/>
        <dbReference type="ChEBI" id="CHEBI:87467"/>
        <dbReference type="ChEBI" id="CHEBI:88052"/>
        <dbReference type="EC" id="2.5.1.129"/>
    </reaction>
</comment>
<organism evidence="9 10">
    <name type="scientific">Sodalis ligni</name>
    <dbReference type="NCBI Taxonomy" id="2697027"/>
    <lineage>
        <taxon>Bacteria</taxon>
        <taxon>Pseudomonadati</taxon>
        <taxon>Pseudomonadota</taxon>
        <taxon>Gammaproteobacteria</taxon>
        <taxon>Enterobacterales</taxon>
        <taxon>Bruguierivoracaceae</taxon>
        <taxon>Sodalis</taxon>
    </lineage>
</organism>
<feature type="binding site" evidence="7">
    <location>
        <begin position="12"/>
        <end position="14"/>
    </location>
    <ligand>
        <name>FMN</name>
        <dbReference type="ChEBI" id="CHEBI:58210"/>
    </ligand>
</feature>
<evidence type="ECO:0000313" key="10">
    <source>
        <dbReference type="Proteomes" id="UP000294555"/>
    </source>
</evidence>
<dbReference type="InterPro" id="IPR036551">
    <property type="entry name" value="Flavin_trans-like"/>
</dbReference>
<dbReference type="InterPro" id="IPR003382">
    <property type="entry name" value="Flavoprotein"/>
</dbReference>
<feature type="binding site" evidence="7">
    <location>
        <position position="38"/>
    </location>
    <ligand>
        <name>FMN</name>
        <dbReference type="ChEBI" id="CHEBI:58210"/>
    </ligand>
</feature>
<feature type="binding site" evidence="7">
    <location>
        <position position="124"/>
    </location>
    <ligand>
        <name>FMN</name>
        <dbReference type="ChEBI" id="CHEBI:58210"/>
    </ligand>
</feature>
<dbReference type="GO" id="GO:0016831">
    <property type="term" value="F:carboxy-lyase activity"/>
    <property type="evidence" value="ECO:0007669"/>
    <property type="project" value="TreeGrafter"/>
</dbReference>
<dbReference type="OrthoDB" id="9781577at2"/>
<name>A0A4R1N705_9GAMM</name>
<dbReference type="NCBIfam" id="NF004685">
    <property type="entry name" value="PRK06029.1"/>
    <property type="match status" value="1"/>
</dbReference>
<sequence length="203" mass="22236">MISRRIIIGISGASGFQYGVKALELLKGLDLEVHLVVSRGAEKTCRLETDYRMDEVISLADKVHPIEDLGASIASGSFHTLGMLVAPCSMRTLAAIAHCLTDNLLTRAADVVLKERRRLVLMARETPLNLGHLRNMQQVTEMGGIIFPPVPALYHRPQTPDDIITHSVGRALDLLGIEIKNLPRWGDGDTIKTPHGEPADDSF</sequence>
<comment type="caution">
    <text evidence="9">The sequence shown here is derived from an EMBL/GenBank/DDBJ whole genome shotgun (WGS) entry which is preliminary data.</text>
</comment>
<evidence type="ECO:0000256" key="5">
    <source>
        <dbReference type="ARBA" id="ARBA00050612"/>
    </source>
</evidence>
<comment type="caution">
    <text evidence="7">Lacks conserved residue(s) required for the propagation of feature annotation.</text>
</comment>
<dbReference type="Proteomes" id="UP000294555">
    <property type="component" value="Unassembled WGS sequence"/>
</dbReference>
<evidence type="ECO:0000256" key="4">
    <source>
        <dbReference type="ARBA" id="ARBA00022679"/>
    </source>
</evidence>
<dbReference type="FunFam" id="3.40.50.1950:FF:000001">
    <property type="entry name" value="Flavin prenyltransferase UbiX"/>
    <property type="match status" value="1"/>
</dbReference>
<dbReference type="InterPro" id="IPR004507">
    <property type="entry name" value="UbiX-like"/>
</dbReference>
<keyword evidence="2 7" id="KW-0285">Flavoprotein</keyword>
<evidence type="ECO:0000313" key="9">
    <source>
        <dbReference type="EMBL" id="TCL02912.1"/>
    </source>
</evidence>
<dbReference type="NCBIfam" id="TIGR00421">
    <property type="entry name" value="ubiX_pad"/>
    <property type="match status" value="1"/>
</dbReference>
<protein>
    <recommendedName>
        <fullName evidence="7">Flavin prenyltransferase UbiX</fullName>
        <ecNumber evidence="7">2.5.1.129</ecNumber>
    </recommendedName>
</protein>
<feature type="binding site" evidence="7">
    <location>
        <begin position="89"/>
        <end position="92"/>
    </location>
    <ligand>
        <name>FMN</name>
        <dbReference type="ChEBI" id="CHEBI:58210"/>
    </ligand>
</feature>
<reference evidence="9 10" key="1">
    <citation type="submission" date="2019-02" db="EMBL/GenBank/DDBJ databases">
        <title>Investigation of anaerobic lignin degradation for improved lignocellulosic biofuels.</title>
        <authorList>
            <person name="Deangelis K."/>
        </authorList>
    </citation>
    <scope>NUCLEOTIDE SEQUENCE [LARGE SCALE GENOMIC DNA]</scope>
    <source>
        <strain evidence="9 10">159R</strain>
    </source>
</reference>
<dbReference type="EMBL" id="SJOI01000001">
    <property type="protein sequence ID" value="TCL02912.1"/>
    <property type="molecule type" value="Genomic_DNA"/>
</dbReference>
<keyword evidence="1 7" id="KW-0637">Prenyltransferase</keyword>
<feature type="binding site" evidence="7">
    <location>
        <position position="170"/>
    </location>
    <ligand>
        <name>dimethylallyl phosphate</name>
        <dbReference type="ChEBI" id="CHEBI:88052"/>
    </ligand>
</feature>
<dbReference type="HAMAP" id="MF_01984">
    <property type="entry name" value="ubiX_pad"/>
    <property type="match status" value="1"/>
</dbReference>
<evidence type="ECO:0000256" key="2">
    <source>
        <dbReference type="ARBA" id="ARBA00022630"/>
    </source>
</evidence>
<dbReference type="PANTHER" id="PTHR43374:SF1">
    <property type="entry name" value="FLAVIN PRENYLTRANSFERASE PAD1, MITOCHONDRIAL"/>
    <property type="match status" value="1"/>
</dbReference>
<dbReference type="PANTHER" id="PTHR43374">
    <property type="entry name" value="FLAVIN PRENYLTRANSFERASE"/>
    <property type="match status" value="1"/>
</dbReference>
<dbReference type="RefSeq" id="WP_132921822.1">
    <property type="nucleotide sequence ID" value="NZ_SJOI01000001.1"/>
</dbReference>
<keyword evidence="4 7" id="KW-0808">Transferase</keyword>
<evidence type="ECO:0000256" key="1">
    <source>
        <dbReference type="ARBA" id="ARBA00022602"/>
    </source>
</evidence>
<dbReference type="EC" id="2.5.1.129" evidence="7"/>
<accession>A0A4R1N705</accession>
<feature type="binding site" evidence="7">
    <location>
        <position position="154"/>
    </location>
    <ligand>
        <name>dimethylallyl phosphate</name>
        <dbReference type="ChEBI" id="CHEBI:88052"/>
    </ligand>
</feature>
<evidence type="ECO:0000256" key="6">
    <source>
        <dbReference type="ARBA" id="ARBA00060793"/>
    </source>
</evidence>
<keyword evidence="10" id="KW-1185">Reference proteome</keyword>
<evidence type="ECO:0000256" key="7">
    <source>
        <dbReference type="HAMAP-Rule" id="MF_01984"/>
    </source>
</evidence>
<evidence type="ECO:0000256" key="3">
    <source>
        <dbReference type="ARBA" id="ARBA00022643"/>
    </source>
</evidence>
<feature type="domain" description="Flavoprotein" evidence="8">
    <location>
        <begin position="5"/>
        <end position="174"/>
    </location>
</feature>
<dbReference type="Pfam" id="PF02441">
    <property type="entry name" value="Flavoprotein"/>
    <property type="match status" value="1"/>
</dbReference>
<dbReference type="Gene3D" id="3.40.50.1950">
    <property type="entry name" value="Flavin prenyltransferase-like"/>
    <property type="match status" value="1"/>
</dbReference>
<comment type="similarity">
    <text evidence="6 7">Belongs to the UbiX/PAD1 family.</text>
</comment>